<gene>
    <name evidence="1" type="ORF">EDF64_102366</name>
</gene>
<name>A0A4R6DP08_9MICO</name>
<dbReference type="Pfam" id="PF04237">
    <property type="entry name" value="YjbR"/>
    <property type="match status" value="1"/>
</dbReference>
<dbReference type="Proteomes" id="UP000295764">
    <property type="component" value="Unassembled WGS sequence"/>
</dbReference>
<dbReference type="PANTHER" id="PTHR35145:SF1">
    <property type="entry name" value="CYTOPLASMIC PROTEIN"/>
    <property type="match status" value="1"/>
</dbReference>
<dbReference type="EMBL" id="SNVW01000002">
    <property type="protein sequence ID" value="TDN45948.1"/>
    <property type="molecule type" value="Genomic_DNA"/>
</dbReference>
<accession>A0A4R6DP08</accession>
<dbReference type="OrthoDB" id="3194910at2"/>
<evidence type="ECO:0000313" key="1">
    <source>
        <dbReference type="EMBL" id="TDN45948.1"/>
    </source>
</evidence>
<dbReference type="InterPro" id="IPR007351">
    <property type="entry name" value="YjbR"/>
</dbReference>
<dbReference type="InterPro" id="IPR038056">
    <property type="entry name" value="YjbR-like_sf"/>
</dbReference>
<dbReference type="InterPro" id="IPR058532">
    <property type="entry name" value="YjbR/MT2646/Rv2570-like"/>
</dbReference>
<dbReference type="PANTHER" id="PTHR35145">
    <property type="entry name" value="CYTOPLASMIC PROTEIN-RELATED"/>
    <property type="match status" value="1"/>
</dbReference>
<dbReference type="RefSeq" id="WP_133518871.1">
    <property type="nucleotide sequence ID" value="NZ_SNVW01000002.1"/>
</dbReference>
<comment type="caution">
    <text evidence="1">The sequence shown here is derived from an EMBL/GenBank/DDBJ whole genome shotgun (WGS) entry which is preliminary data.</text>
</comment>
<dbReference type="SUPFAM" id="SSF142906">
    <property type="entry name" value="YjbR-like"/>
    <property type="match status" value="1"/>
</dbReference>
<evidence type="ECO:0000313" key="2">
    <source>
        <dbReference type="Proteomes" id="UP000295764"/>
    </source>
</evidence>
<proteinExistence type="predicted"/>
<organism evidence="1 2">
    <name type="scientific">Curtobacterium flaccumfaciens</name>
    <dbReference type="NCBI Taxonomy" id="2035"/>
    <lineage>
        <taxon>Bacteria</taxon>
        <taxon>Bacillati</taxon>
        <taxon>Actinomycetota</taxon>
        <taxon>Actinomycetes</taxon>
        <taxon>Micrococcales</taxon>
        <taxon>Microbacteriaceae</taxon>
        <taxon>Curtobacterium</taxon>
    </lineage>
</organism>
<dbReference type="GO" id="GO:0003677">
    <property type="term" value="F:DNA binding"/>
    <property type="evidence" value="ECO:0007669"/>
    <property type="project" value="UniProtKB-KW"/>
</dbReference>
<reference evidence="1 2" key="1">
    <citation type="submission" date="2019-03" db="EMBL/GenBank/DDBJ databases">
        <title>Genomic analyses of the natural microbiome of Caenorhabditis elegans.</title>
        <authorList>
            <person name="Samuel B."/>
        </authorList>
    </citation>
    <scope>NUCLEOTIDE SEQUENCE [LARGE SCALE GENOMIC DNA]</scope>
    <source>
        <strain evidence="1 2">JUb65</strain>
    </source>
</reference>
<protein>
    <submittedName>
        <fullName evidence="1">Putative DNA-binding protein (MmcQ/YjbR family)</fullName>
    </submittedName>
</protein>
<keyword evidence="1" id="KW-0238">DNA-binding</keyword>
<dbReference type="AlphaFoldDB" id="A0A4R6DP08"/>
<sequence length="127" mass="13517">MDGEALHEVAVRTAMGLPAVAETQPFGEGAVVYKVVGKMFVMTSELRGVPIVNLKCAPPHGAALVQEHDEIAPGWHMNKRHWITLSPGDGIDETLVEDLVGNAYDLVVAGLPRAKRPIDPTRGAAGD</sequence>
<dbReference type="Gene3D" id="3.90.1150.30">
    <property type="match status" value="1"/>
</dbReference>